<proteinExistence type="predicted"/>
<accession>A0A7K0K0K5</accession>
<name>A0A7K0K0K5_9ACTO</name>
<dbReference type="Gene3D" id="3.30.2310.20">
    <property type="entry name" value="RelE-like"/>
    <property type="match status" value="1"/>
</dbReference>
<evidence type="ECO:0000313" key="3">
    <source>
        <dbReference type="Proteomes" id="UP000442535"/>
    </source>
</evidence>
<reference evidence="2 3" key="1">
    <citation type="submission" date="2019-08" db="EMBL/GenBank/DDBJ databases">
        <title>In-depth cultivation of the pig gut microbiome towards novel bacterial diversity and tailored functional studies.</title>
        <authorList>
            <person name="Wylensek D."/>
            <person name="Hitch T.C.A."/>
            <person name="Clavel T."/>
        </authorList>
    </citation>
    <scope>NUCLEOTIDE SEQUENCE [LARGE SCALE GENOMIC DNA]</scope>
    <source>
        <strain evidence="2 3">RF-GAM-744-WT-7</strain>
    </source>
</reference>
<organism evidence="2 3">
    <name type="scientific">Mobiluncus porci</name>
    <dbReference type="NCBI Taxonomy" id="2652278"/>
    <lineage>
        <taxon>Bacteria</taxon>
        <taxon>Bacillati</taxon>
        <taxon>Actinomycetota</taxon>
        <taxon>Actinomycetes</taxon>
        <taxon>Actinomycetales</taxon>
        <taxon>Actinomycetaceae</taxon>
        <taxon>Mobiluncus</taxon>
    </lineage>
</organism>
<dbReference type="AlphaFoldDB" id="A0A7K0K0K5"/>
<protein>
    <submittedName>
        <fullName evidence="2">Type II toxin-antitoxin system RelE/ParE family toxin</fullName>
    </submittedName>
</protein>
<keyword evidence="1" id="KW-1277">Toxin-antitoxin system</keyword>
<dbReference type="InterPro" id="IPR035093">
    <property type="entry name" value="RelE/ParE_toxin_dom_sf"/>
</dbReference>
<dbReference type="Pfam" id="PF05016">
    <property type="entry name" value="ParE_toxin"/>
    <property type="match status" value="1"/>
</dbReference>
<gene>
    <name evidence="2" type="ORF">FYJ63_01885</name>
</gene>
<sequence>MSYRLLVSVLAKADIRGIRDYFINQLFNPDAADDLIDKIKWKVSFLVDTPRMHQECNGDDGEPLDLRCFAVANYVVFYAVRDVDSTVEIQRVLYRGRAVRRGLFNR</sequence>
<comment type="caution">
    <text evidence="2">The sequence shown here is derived from an EMBL/GenBank/DDBJ whole genome shotgun (WGS) entry which is preliminary data.</text>
</comment>
<evidence type="ECO:0000256" key="1">
    <source>
        <dbReference type="ARBA" id="ARBA00022649"/>
    </source>
</evidence>
<dbReference type="RefSeq" id="WP_154543261.1">
    <property type="nucleotide sequence ID" value="NZ_JAQYQY010000001.1"/>
</dbReference>
<dbReference type="InterPro" id="IPR007712">
    <property type="entry name" value="RelE/ParE_toxin"/>
</dbReference>
<evidence type="ECO:0000313" key="2">
    <source>
        <dbReference type="EMBL" id="MST49011.1"/>
    </source>
</evidence>
<dbReference type="Proteomes" id="UP000442535">
    <property type="component" value="Unassembled WGS sequence"/>
</dbReference>
<dbReference type="EMBL" id="VUMY01000002">
    <property type="protein sequence ID" value="MST49011.1"/>
    <property type="molecule type" value="Genomic_DNA"/>
</dbReference>
<keyword evidence="3" id="KW-1185">Reference proteome</keyword>